<evidence type="ECO:0000256" key="2">
    <source>
        <dbReference type="ARBA" id="ARBA00022857"/>
    </source>
</evidence>
<accession>A0A1L9T2S9</accession>
<protein>
    <recommendedName>
        <fullName evidence="6">Ketoreductase (KR) domain-containing protein</fullName>
    </recommendedName>
</protein>
<keyword evidence="3" id="KW-0560">Oxidoreductase</keyword>
<dbReference type="PANTHER" id="PTHR43544">
    <property type="entry name" value="SHORT-CHAIN DEHYDROGENASE/REDUCTASE"/>
    <property type="match status" value="1"/>
</dbReference>
<dbReference type="STRING" id="1036612.A0A1L9T2S9"/>
<dbReference type="InterPro" id="IPR051468">
    <property type="entry name" value="Fungal_SecMetab_SDRs"/>
</dbReference>
<dbReference type="AlphaFoldDB" id="A0A1L9T2S9"/>
<dbReference type="InterPro" id="IPR036291">
    <property type="entry name" value="NAD(P)-bd_dom_sf"/>
</dbReference>
<dbReference type="EMBL" id="KV878596">
    <property type="protein sequence ID" value="OJJ53752.1"/>
    <property type="molecule type" value="Genomic_DNA"/>
</dbReference>
<dbReference type="Pfam" id="PF00106">
    <property type="entry name" value="adh_short"/>
    <property type="match status" value="1"/>
</dbReference>
<evidence type="ECO:0000256" key="3">
    <source>
        <dbReference type="ARBA" id="ARBA00023002"/>
    </source>
</evidence>
<dbReference type="Proteomes" id="UP000184356">
    <property type="component" value="Unassembled WGS sequence"/>
</dbReference>
<reference evidence="5" key="1">
    <citation type="journal article" date="2017" name="Genome Biol.">
        <title>Comparative genomics reveals high biological diversity and specific adaptations in the industrially and medically important fungal genus Aspergillus.</title>
        <authorList>
            <person name="de Vries R.P."/>
            <person name="Riley R."/>
            <person name="Wiebenga A."/>
            <person name="Aguilar-Osorio G."/>
            <person name="Amillis S."/>
            <person name="Uchima C.A."/>
            <person name="Anderluh G."/>
            <person name="Asadollahi M."/>
            <person name="Askin M."/>
            <person name="Barry K."/>
            <person name="Battaglia E."/>
            <person name="Bayram O."/>
            <person name="Benocci T."/>
            <person name="Braus-Stromeyer S.A."/>
            <person name="Caldana C."/>
            <person name="Canovas D."/>
            <person name="Cerqueira G.C."/>
            <person name="Chen F."/>
            <person name="Chen W."/>
            <person name="Choi C."/>
            <person name="Clum A."/>
            <person name="Dos Santos R.A."/>
            <person name="Damasio A.R."/>
            <person name="Diallinas G."/>
            <person name="Emri T."/>
            <person name="Fekete E."/>
            <person name="Flipphi M."/>
            <person name="Freyberg S."/>
            <person name="Gallo A."/>
            <person name="Gournas C."/>
            <person name="Habgood R."/>
            <person name="Hainaut M."/>
            <person name="Harispe M.L."/>
            <person name="Henrissat B."/>
            <person name="Hilden K.S."/>
            <person name="Hope R."/>
            <person name="Hossain A."/>
            <person name="Karabika E."/>
            <person name="Karaffa L."/>
            <person name="Karanyi Z."/>
            <person name="Krasevec N."/>
            <person name="Kuo A."/>
            <person name="Kusch H."/>
            <person name="LaButti K."/>
            <person name="Lagendijk E.L."/>
            <person name="Lapidus A."/>
            <person name="Levasseur A."/>
            <person name="Lindquist E."/>
            <person name="Lipzen A."/>
            <person name="Logrieco A.F."/>
            <person name="MacCabe A."/>
            <person name="Maekelae M.R."/>
            <person name="Malavazi I."/>
            <person name="Melin P."/>
            <person name="Meyer V."/>
            <person name="Mielnichuk N."/>
            <person name="Miskei M."/>
            <person name="Molnar A.P."/>
            <person name="Mule G."/>
            <person name="Ngan C.Y."/>
            <person name="Orejas M."/>
            <person name="Orosz E."/>
            <person name="Ouedraogo J.P."/>
            <person name="Overkamp K.M."/>
            <person name="Park H.-S."/>
            <person name="Perrone G."/>
            <person name="Piumi F."/>
            <person name="Punt P.J."/>
            <person name="Ram A.F."/>
            <person name="Ramon A."/>
            <person name="Rauscher S."/>
            <person name="Record E."/>
            <person name="Riano-Pachon D.M."/>
            <person name="Robert V."/>
            <person name="Roehrig J."/>
            <person name="Ruller R."/>
            <person name="Salamov A."/>
            <person name="Salih N.S."/>
            <person name="Samson R.A."/>
            <person name="Sandor E."/>
            <person name="Sanguinetti M."/>
            <person name="Schuetze T."/>
            <person name="Sepcic K."/>
            <person name="Shelest E."/>
            <person name="Sherlock G."/>
            <person name="Sophianopoulou V."/>
            <person name="Squina F.M."/>
            <person name="Sun H."/>
            <person name="Susca A."/>
            <person name="Todd R.B."/>
            <person name="Tsang A."/>
            <person name="Unkles S.E."/>
            <person name="van de Wiele N."/>
            <person name="van Rossen-Uffink D."/>
            <person name="Oliveira J.V."/>
            <person name="Vesth T.C."/>
            <person name="Visser J."/>
            <person name="Yu J.-H."/>
            <person name="Zhou M."/>
            <person name="Andersen M.R."/>
            <person name="Archer D.B."/>
            <person name="Baker S.E."/>
            <person name="Benoit I."/>
            <person name="Brakhage A.A."/>
            <person name="Braus G.H."/>
            <person name="Fischer R."/>
            <person name="Frisvad J.C."/>
            <person name="Goldman G.H."/>
            <person name="Houbraken J."/>
            <person name="Oakley B."/>
            <person name="Pocsi I."/>
            <person name="Scazzocchio C."/>
            <person name="Seiboth B."/>
            <person name="vanKuyk P.A."/>
            <person name="Wortman J."/>
            <person name="Dyer P.S."/>
            <person name="Grigoriev I.V."/>
        </authorList>
    </citation>
    <scope>NUCLEOTIDE SEQUENCE [LARGE SCALE GENOMIC DNA]</scope>
    <source>
        <strain evidence="5">CBS 593.65</strain>
    </source>
</reference>
<keyword evidence="2" id="KW-0521">NADP</keyword>
<dbReference type="Gene3D" id="3.40.50.720">
    <property type="entry name" value="NAD(P)-binding Rossmann-like Domain"/>
    <property type="match status" value="1"/>
</dbReference>
<dbReference type="GO" id="GO:0016491">
    <property type="term" value="F:oxidoreductase activity"/>
    <property type="evidence" value="ECO:0007669"/>
    <property type="project" value="UniProtKB-KW"/>
</dbReference>
<dbReference type="VEuPathDB" id="FungiDB:ASPSYDRAFT_161681"/>
<dbReference type="PRINTS" id="PR00081">
    <property type="entry name" value="GDHRDH"/>
</dbReference>
<evidence type="ECO:0008006" key="6">
    <source>
        <dbReference type="Google" id="ProtNLM"/>
    </source>
</evidence>
<proteinExistence type="inferred from homology"/>
<dbReference type="OrthoDB" id="9876299at2759"/>
<evidence type="ECO:0000256" key="1">
    <source>
        <dbReference type="ARBA" id="ARBA00006484"/>
    </source>
</evidence>
<keyword evidence="5" id="KW-1185">Reference proteome</keyword>
<dbReference type="SUPFAM" id="SSF51735">
    <property type="entry name" value="NAD(P)-binding Rossmann-fold domains"/>
    <property type="match status" value="1"/>
</dbReference>
<dbReference type="RefSeq" id="XP_040697558.1">
    <property type="nucleotide sequence ID" value="XM_040843017.1"/>
</dbReference>
<evidence type="ECO:0000313" key="5">
    <source>
        <dbReference type="Proteomes" id="UP000184356"/>
    </source>
</evidence>
<evidence type="ECO:0000313" key="4">
    <source>
        <dbReference type="EMBL" id="OJJ53752.1"/>
    </source>
</evidence>
<comment type="similarity">
    <text evidence="1">Belongs to the short-chain dehydrogenases/reductases (SDR) family.</text>
</comment>
<dbReference type="GeneID" id="63759090"/>
<dbReference type="PANTHER" id="PTHR43544:SF7">
    <property type="entry name" value="NADB-LER2"/>
    <property type="match status" value="1"/>
</dbReference>
<dbReference type="GO" id="GO:0005737">
    <property type="term" value="C:cytoplasm"/>
    <property type="evidence" value="ECO:0007669"/>
    <property type="project" value="TreeGrafter"/>
</dbReference>
<organism evidence="4 5">
    <name type="scientific">Aspergillus sydowii CBS 593.65</name>
    <dbReference type="NCBI Taxonomy" id="1036612"/>
    <lineage>
        <taxon>Eukaryota</taxon>
        <taxon>Fungi</taxon>
        <taxon>Dikarya</taxon>
        <taxon>Ascomycota</taxon>
        <taxon>Pezizomycotina</taxon>
        <taxon>Eurotiomycetes</taxon>
        <taxon>Eurotiomycetidae</taxon>
        <taxon>Eurotiales</taxon>
        <taxon>Aspergillaceae</taxon>
        <taxon>Aspergillus</taxon>
        <taxon>Aspergillus subgen. Nidulantes</taxon>
    </lineage>
</organism>
<name>A0A1L9T2S9_9EURO</name>
<sequence>MSDSTIVLITGVARGIGKGLAEAYLARPNHTVIGTFRDTTSPTLDALHSHSKAPGSRLILVQLESTRPEDYTKLASTIKSEGITRLDIVIPNAGVASPAGSPATVDIQALTNVFEVNTLSTVRLFQATREFLEKSPGKPKWASMSSAAALVQTEMGNKGAQMMGLKEAPNTIEEAVTKTMATIDGATREGTSGKFLNIIDGTEVPW</sequence>
<dbReference type="InterPro" id="IPR002347">
    <property type="entry name" value="SDR_fam"/>
</dbReference>
<gene>
    <name evidence="4" type="ORF">ASPSYDRAFT_161681</name>
</gene>